<feature type="chain" id="PRO_5040969213" evidence="5">
    <location>
        <begin position="20"/>
        <end position="168"/>
    </location>
</feature>
<comment type="similarity">
    <text evidence="2">Belongs to the dermatopontin family.</text>
</comment>
<dbReference type="AlphaFoldDB" id="A0A9W2ZIH5"/>
<dbReference type="PANTHER" id="PTHR15040:SF1">
    <property type="entry name" value="DERMATOPONTIN-LIKE ISOFORM X1"/>
    <property type="match status" value="1"/>
</dbReference>
<evidence type="ECO:0000256" key="3">
    <source>
        <dbReference type="ARBA" id="ARBA00022525"/>
    </source>
</evidence>
<dbReference type="RefSeq" id="XP_055874732.1">
    <property type="nucleotide sequence ID" value="XM_056018757.1"/>
</dbReference>
<dbReference type="OMA" id="FRFKVCS"/>
<sequence>MTLISCIIVAFSGLLVTEADYVNNYDQPFDFQCPAAQILSYISSVHHNGAEDRRWEFLCRTVGKTDTCNWSDHVNAFEEMVAFSCPDETVMTGVSSYHDNRPEDRRFKFQCCRVVEKQTSGCFMTNFVNDYDEKLTLDVPEGHAVKGAFSCYHNGAHDRRWKFEICKL</sequence>
<dbReference type="GO" id="GO:0030199">
    <property type="term" value="P:collagen fibril organization"/>
    <property type="evidence" value="ECO:0007669"/>
    <property type="project" value="TreeGrafter"/>
</dbReference>
<dbReference type="InterPro" id="IPR026645">
    <property type="entry name" value="Dermatopontin"/>
</dbReference>
<keyword evidence="6" id="KW-1185">Reference proteome</keyword>
<evidence type="ECO:0000256" key="2">
    <source>
        <dbReference type="ARBA" id="ARBA00008712"/>
    </source>
</evidence>
<proteinExistence type="inferred from homology"/>
<dbReference type="Proteomes" id="UP001165740">
    <property type="component" value="Chromosome 2"/>
</dbReference>
<comment type="subcellular location">
    <subcellularLocation>
        <location evidence="1">Secreted</location>
    </subcellularLocation>
</comment>
<evidence type="ECO:0000313" key="7">
    <source>
        <dbReference type="RefSeq" id="XP_055874732.1"/>
    </source>
</evidence>
<keyword evidence="4" id="KW-1015">Disulfide bond</keyword>
<keyword evidence="5" id="KW-0732">Signal</keyword>
<dbReference type="Pfam" id="PF14704">
    <property type="entry name" value="DERM"/>
    <property type="match status" value="1"/>
</dbReference>
<organism evidence="6 7">
    <name type="scientific">Biomphalaria glabrata</name>
    <name type="common">Bloodfluke planorb</name>
    <name type="synonym">Freshwater snail</name>
    <dbReference type="NCBI Taxonomy" id="6526"/>
    <lineage>
        <taxon>Eukaryota</taxon>
        <taxon>Metazoa</taxon>
        <taxon>Spiralia</taxon>
        <taxon>Lophotrochozoa</taxon>
        <taxon>Mollusca</taxon>
        <taxon>Gastropoda</taxon>
        <taxon>Heterobranchia</taxon>
        <taxon>Euthyneura</taxon>
        <taxon>Panpulmonata</taxon>
        <taxon>Hygrophila</taxon>
        <taxon>Lymnaeoidea</taxon>
        <taxon>Planorbidae</taxon>
        <taxon>Biomphalaria</taxon>
    </lineage>
</organism>
<protein>
    <submittedName>
        <fullName evidence="7">Dermatopontin-like</fullName>
    </submittedName>
</protein>
<dbReference type="PANTHER" id="PTHR15040">
    <property type="entry name" value="DERMATOPONTIN-RELATED"/>
    <property type="match status" value="1"/>
</dbReference>
<dbReference type="GO" id="GO:0005615">
    <property type="term" value="C:extracellular space"/>
    <property type="evidence" value="ECO:0007669"/>
    <property type="project" value="TreeGrafter"/>
</dbReference>
<evidence type="ECO:0000313" key="6">
    <source>
        <dbReference type="Proteomes" id="UP001165740"/>
    </source>
</evidence>
<dbReference type="GeneID" id="129924431"/>
<evidence type="ECO:0000256" key="4">
    <source>
        <dbReference type="ARBA" id="ARBA00023157"/>
    </source>
</evidence>
<feature type="signal peptide" evidence="5">
    <location>
        <begin position="1"/>
        <end position="19"/>
    </location>
</feature>
<gene>
    <name evidence="7" type="primary">LOC129924431</name>
</gene>
<evidence type="ECO:0000256" key="1">
    <source>
        <dbReference type="ARBA" id="ARBA00004613"/>
    </source>
</evidence>
<dbReference type="OrthoDB" id="5975249at2759"/>
<keyword evidence="3" id="KW-0964">Secreted</keyword>
<evidence type="ECO:0000256" key="5">
    <source>
        <dbReference type="SAM" id="SignalP"/>
    </source>
</evidence>
<reference evidence="7" key="1">
    <citation type="submission" date="2025-08" db="UniProtKB">
        <authorList>
            <consortium name="RefSeq"/>
        </authorList>
    </citation>
    <scope>IDENTIFICATION</scope>
</reference>
<accession>A0A9W2ZIH5</accession>
<dbReference type="GO" id="GO:0031012">
    <property type="term" value="C:extracellular matrix"/>
    <property type="evidence" value="ECO:0007669"/>
    <property type="project" value="TreeGrafter"/>
</dbReference>
<name>A0A9W2ZIH5_BIOGL</name>